<dbReference type="Proteomes" id="UP001054252">
    <property type="component" value="Unassembled WGS sequence"/>
</dbReference>
<dbReference type="AlphaFoldDB" id="A0AAV5HTU6"/>
<dbReference type="PANTHER" id="PTHR38926">
    <property type="entry name" value="F-BOX DOMAIN CONTAINING PROTEIN, EXPRESSED"/>
    <property type="match status" value="1"/>
</dbReference>
<dbReference type="EMBL" id="BPVZ01000003">
    <property type="protein sequence ID" value="GKU89344.1"/>
    <property type="molecule type" value="Genomic_DNA"/>
</dbReference>
<comment type="caution">
    <text evidence="1">The sequence shown here is derived from an EMBL/GenBank/DDBJ whole genome shotgun (WGS) entry which is preliminary data.</text>
</comment>
<evidence type="ECO:0000313" key="1">
    <source>
        <dbReference type="EMBL" id="GKU89344.1"/>
    </source>
</evidence>
<evidence type="ECO:0000313" key="2">
    <source>
        <dbReference type="Proteomes" id="UP001054252"/>
    </source>
</evidence>
<dbReference type="Gene3D" id="3.80.10.10">
    <property type="entry name" value="Ribonuclease Inhibitor"/>
    <property type="match status" value="1"/>
</dbReference>
<sequence>MSSITDPEYLMEEIANNCKNFFELKVMGPFEDKFASVLVRYLPKLRVLSLRCSMLTMKALIIILDGLHSLEVLNISHCLIEGQKTPASRGIVKELDESILKKASQLHEFKTCMKDSCILCQRTKADEGLLRWYKYEEGLWKADEVSSLAL</sequence>
<keyword evidence="2" id="KW-1185">Reference proteome</keyword>
<name>A0AAV5HTU6_9ROSI</name>
<dbReference type="InterPro" id="IPR032675">
    <property type="entry name" value="LRR_dom_sf"/>
</dbReference>
<dbReference type="PANTHER" id="PTHR38926:SF13">
    <property type="entry name" value="F-BOX DOMAIN CONTAINING PROTEIN, EXPRESSED"/>
    <property type="match status" value="1"/>
</dbReference>
<organism evidence="1 2">
    <name type="scientific">Rubroshorea leprosula</name>
    <dbReference type="NCBI Taxonomy" id="152421"/>
    <lineage>
        <taxon>Eukaryota</taxon>
        <taxon>Viridiplantae</taxon>
        <taxon>Streptophyta</taxon>
        <taxon>Embryophyta</taxon>
        <taxon>Tracheophyta</taxon>
        <taxon>Spermatophyta</taxon>
        <taxon>Magnoliopsida</taxon>
        <taxon>eudicotyledons</taxon>
        <taxon>Gunneridae</taxon>
        <taxon>Pentapetalae</taxon>
        <taxon>rosids</taxon>
        <taxon>malvids</taxon>
        <taxon>Malvales</taxon>
        <taxon>Dipterocarpaceae</taxon>
        <taxon>Rubroshorea</taxon>
    </lineage>
</organism>
<dbReference type="SUPFAM" id="SSF52047">
    <property type="entry name" value="RNI-like"/>
    <property type="match status" value="1"/>
</dbReference>
<proteinExistence type="predicted"/>
<accession>A0AAV5HTU6</accession>
<protein>
    <submittedName>
        <fullName evidence="1">Uncharacterized protein</fullName>
    </submittedName>
</protein>
<gene>
    <name evidence="1" type="ORF">SLEP1_g3493</name>
</gene>
<reference evidence="1 2" key="1">
    <citation type="journal article" date="2021" name="Commun. Biol.">
        <title>The genome of Shorea leprosula (Dipterocarpaceae) highlights the ecological relevance of drought in aseasonal tropical rainforests.</title>
        <authorList>
            <person name="Ng K.K.S."/>
            <person name="Kobayashi M.J."/>
            <person name="Fawcett J.A."/>
            <person name="Hatakeyama M."/>
            <person name="Paape T."/>
            <person name="Ng C.H."/>
            <person name="Ang C.C."/>
            <person name="Tnah L.H."/>
            <person name="Lee C.T."/>
            <person name="Nishiyama T."/>
            <person name="Sese J."/>
            <person name="O'Brien M.J."/>
            <person name="Copetti D."/>
            <person name="Mohd Noor M.I."/>
            <person name="Ong R.C."/>
            <person name="Putra M."/>
            <person name="Sireger I.Z."/>
            <person name="Indrioko S."/>
            <person name="Kosugi Y."/>
            <person name="Izuno A."/>
            <person name="Isagi Y."/>
            <person name="Lee S.L."/>
            <person name="Shimizu K.K."/>
        </authorList>
    </citation>
    <scope>NUCLEOTIDE SEQUENCE [LARGE SCALE GENOMIC DNA]</scope>
    <source>
        <strain evidence="1">214</strain>
    </source>
</reference>